<feature type="binding site" evidence="6">
    <location>
        <position position="226"/>
    </location>
    <ligand>
        <name>substrate</name>
    </ligand>
</feature>
<dbReference type="Proteomes" id="UP000031526">
    <property type="component" value="Chromosome"/>
</dbReference>
<dbReference type="InterPro" id="IPR022674">
    <property type="entry name" value="G6P_DH_NAD-bd"/>
</dbReference>
<evidence type="ECO:0000259" key="9">
    <source>
        <dbReference type="Pfam" id="PF02781"/>
    </source>
</evidence>
<keyword evidence="3 6" id="KW-0521">NADP</keyword>
<dbReference type="Gene3D" id="3.40.50.720">
    <property type="entry name" value="NAD(P)-binding Rossmann-like Domain"/>
    <property type="match status" value="1"/>
</dbReference>
<accession>A0A0B5DFM1</accession>
<evidence type="ECO:0000256" key="1">
    <source>
        <dbReference type="ARBA" id="ARBA00004937"/>
    </source>
</evidence>
<dbReference type="OrthoDB" id="9802739at2"/>
<feature type="region of interest" description="Disordered" evidence="7">
    <location>
        <begin position="434"/>
        <end position="458"/>
    </location>
</feature>
<organism evidence="10 12">
    <name type="scientific">Streptomyces nodosus</name>
    <dbReference type="NCBI Taxonomy" id="40318"/>
    <lineage>
        <taxon>Bacteria</taxon>
        <taxon>Bacillati</taxon>
        <taxon>Actinomycetota</taxon>
        <taxon>Actinomycetes</taxon>
        <taxon>Kitasatosporales</taxon>
        <taxon>Streptomycetaceae</taxon>
        <taxon>Streptomyces</taxon>
    </lineage>
</organism>
<dbReference type="InterPro" id="IPR001282">
    <property type="entry name" value="G6P_DH"/>
</dbReference>
<dbReference type="InterPro" id="IPR022675">
    <property type="entry name" value="G6P_DH_C"/>
</dbReference>
<dbReference type="PIRSF" id="PIRSF000110">
    <property type="entry name" value="G6PD"/>
    <property type="match status" value="1"/>
</dbReference>
<keyword evidence="12" id="KW-1185">Reference proteome</keyword>
<dbReference type="KEGG" id="snq:CP978_04075"/>
<evidence type="ECO:0000313" key="11">
    <source>
        <dbReference type="EMBL" id="QEV37823.1"/>
    </source>
</evidence>
<dbReference type="GO" id="GO:0006006">
    <property type="term" value="P:glucose metabolic process"/>
    <property type="evidence" value="ECO:0007669"/>
    <property type="project" value="UniProtKB-KW"/>
</dbReference>
<dbReference type="HOGENOM" id="CLU_013524_5_0_11"/>
<dbReference type="PANTHER" id="PTHR23429:SF0">
    <property type="entry name" value="GLUCOSE-6-PHOSPHATE 1-DEHYDROGENASE"/>
    <property type="match status" value="1"/>
</dbReference>
<dbReference type="SUPFAM" id="SSF51735">
    <property type="entry name" value="NAD(P)-binding Rossmann-fold domains"/>
    <property type="match status" value="1"/>
</dbReference>
<reference evidence="12" key="1">
    <citation type="submission" date="2014-09" db="EMBL/GenBank/DDBJ databases">
        <title>Sequence of the Streptomyces nodosus genome.</title>
        <authorList>
            <person name="Sweeney P."/>
            <person name="Stephens N."/>
            <person name="Murphy C."/>
            <person name="Caffrey P."/>
        </authorList>
    </citation>
    <scope>NUCLEOTIDE SEQUENCE [LARGE SCALE GENOMIC DNA]</scope>
    <source>
        <strain evidence="12">ATCC 14899</strain>
    </source>
</reference>
<dbReference type="GO" id="GO:0050661">
    <property type="term" value="F:NADP binding"/>
    <property type="evidence" value="ECO:0007669"/>
    <property type="project" value="UniProtKB-UniRule"/>
</dbReference>
<comment type="catalytic activity">
    <reaction evidence="6">
        <text>D-glucose 6-phosphate + NADP(+) = 6-phospho-D-glucono-1,5-lactone + NADPH + H(+)</text>
        <dbReference type="Rhea" id="RHEA:15841"/>
        <dbReference type="ChEBI" id="CHEBI:15378"/>
        <dbReference type="ChEBI" id="CHEBI:57783"/>
        <dbReference type="ChEBI" id="CHEBI:57955"/>
        <dbReference type="ChEBI" id="CHEBI:58349"/>
        <dbReference type="ChEBI" id="CHEBI:61548"/>
        <dbReference type="EC" id="1.1.1.49"/>
    </reaction>
</comment>
<dbReference type="STRING" id="40318.SNOD_03685"/>
<comment type="caution">
    <text evidence="6">Lacks conserved residue(s) required for the propagation of feature annotation.</text>
</comment>
<keyword evidence="4 6" id="KW-0560">Oxidoreductase</keyword>
<gene>
    <name evidence="6 11" type="primary">zwf</name>
    <name evidence="11" type="ORF">CP978_04075</name>
    <name evidence="10" type="ORF">SNOD_03685</name>
</gene>
<evidence type="ECO:0000259" key="8">
    <source>
        <dbReference type="Pfam" id="PF00479"/>
    </source>
</evidence>
<keyword evidence="2 6" id="KW-0313">Glucose metabolism</keyword>
<feature type="domain" description="Glucose-6-phosphate dehydrogenase C-terminal" evidence="9">
    <location>
        <begin position="181"/>
        <end position="449"/>
    </location>
</feature>
<evidence type="ECO:0000256" key="7">
    <source>
        <dbReference type="SAM" id="MobiDB-lite"/>
    </source>
</evidence>
<dbReference type="NCBIfam" id="TIGR00871">
    <property type="entry name" value="zwf"/>
    <property type="match status" value="1"/>
</dbReference>
<dbReference type="Pfam" id="PF02781">
    <property type="entry name" value="G6PD_C"/>
    <property type="match status" value="1"/>
</dbReference>
<dbReference type="EMBL" id="CP023747">
    <property type="protein sequence ID" value="QEV37823.1"/>
    <property type="molecule type" value="Genomic_DNA"/>
</dbReference>
<sequence length="458" mass="50216">MTTRRMDALVIFGATGDLAKLETFPALVALVRRGVLDVPVVGVAKTGWSLEQFRAYAEASLTLNGLDPRSPAAVELLGLLRYVDGDLDEDATYTAMSRAMGGGGCGLFYLEVPPSLFGRIAQGIAAVGRAGNARIMVEKPFGHDLESARRLDATLHRSFPEDAIYRVDHWLGLDPVENVLFARFANSVLEPLLNRTHVESIQITMAEAFDVSDRGRFYDRTGAVRDVLQNHMLQVLATVMADPPSGRGPGSWQDTKAEVLSSLRPLTAKDIVRGQYEGYREVAGVDPRSTAETFAAVRLAADSWRWADVPILIRAGKCLPVTATEVAVRFRRPPHDVFGLGPVTAANMLRFRVWPETQVSLTLTGKKPGEGWQAQREELSFSRLPGSDMRPYDRLIGAALDGDRRLFARQDTVEAAWRVVDPVLGDVVPAHPYPRGSWGPKEADALLPAGDDWHDPAR</sequence>
<dbReference type="EC" id="1.1.1.49" evidence="6"/>
<feature type="binding site" evidence="6">
    <location>
        <position position="207"/>
    </location>
    <ligand>
        <name>substrate</name>
    </ligand>
</feature>
<dbReference type="Proteomes" id="UP000325763">
    <property type="component" value="Chromosome"/>
</dbReference>
<comment type="function">
    <text evidence="6">Catalyzes the oxidation of glucose 6-phosphate to 6-phosphogluconolactone.</text>
</comment>
<evidence type="ECO:0000256" key="2">
    <source>
        <dbReference type="ARBA" id="ARBA00022526"/>
    </source>
</evidence>
<dbReference type="PANTHER" id="PTHR23429">
    <property type="entry name" value="GLUCOSE-6-PHOSPHATE 1-DEHYDROGENASE G6PD"/>
    <property type="match status" value="1"/>
</dbReference>
<evidence type="ECO:0000256" key="4">
    <source>
        <dbReference type="ARBA" id="ARBA00023002"/>
    </source>
</evidence>
<feature type="active site" description="Proton acceptor" evidence="6">
    <location>
        <position position="231"/>
    </location>
</feature>
<dbReference type="SUPFAM" id="SSF55347">
    <property type="entry name" value="Glyceraldehyde-3-phosphate dehydrogenase-like, C-terminal domain"/>
    <property type="match status" value="1"/>
</dbReference>
<dbReference type="RefSeq" id="WP_043437576.1">
    <property type="nucleotide sequence ID" value="NZ_CP009313.1"/>
</dbReference>
<dbReference type="UniPathway" id="UPA00115">
    <property type="reaction ID" value="UER00408"/>
</dbReference>
<dbReference type="HAMAP" id="MF_00966">
    <property type="entry name" value="G6PD"/>
    <property type="match status" value="1"/>
</dbReference>
<protein>
    <recommendedName>
        <fullName evidence="6">Glucose-6-phosphate 1-dehydrogenase</fullName>
        <shortName evidence="6">G6PD</shortName>
        <ecNumber evidence="6">1.1.1.49</ecNumber>
    </recommendedName>
</protein>
<dbReference type="InterPro" id="IPR036291">
    <property type="entry name" value="NAD(P)-bd_dom_sf"/>
</dbReference>
<comment type="pathway">
    <text evidence="1 6">Carbohydrate degradation; pentose phosphate pathway; D-ribulose 5-phosphate from D-glucose 6-phosphate (oxidative stage): step 1/3.</text>
</comment>
<evidence type="ECO:0000256" key="3">
    <source>
        <dbReference type="ARBA" id="ARBA00022857"/>
    </source>
</evidence>
<keyword evidence="5 6" id="KW-0119">Carbohydrate metabolism</keyword>
<feature type="binding site" evidence="6">
    <location>
        <begin position="86"/>
        <end position="87"/>
    </location>
    <ligand>
        <name>NADP(+)</name>
        <dbReference type="ChEBI" id="CHEBI:58349"/>
    </ligand>
</feature>
<evidence type="ECO:0000313" key="12">
    <source>
        <dbReference type="Proteomes" id="UP000031526"/>
    </source>
</evidence>
<feature type="binding site" evidence="6">
    <location>
        <position position="139"/>
    </location>
    <ligand>
        <name>NADP(+)</name>
        <dbReference type="ChEBI" id="CHEBI:58349"/>
    </ligand>
</feature>
<dbReference type="Pfam" id="PF00479">
    <property type="entry name" value="G6PD_N"/>
    <property type="match status" value="1"/>
</dbReference>
<dbReference type="PRINTS" id="PR00079">
    <property type="entry name" value="G6PDHDRGNASE"/>
</dbReference>
<reference evidence="11 13" key="3">
    <citation type="submission" date="2017-09" db="EMBL/GenBank/DDBJ databases">
        <title>Streptomyces genome completion.</title>
        <authorList>
            <person name="Lee N."/>
            <person name="Cho B.-K."/>
        </authorList>
    </citation>
    <scope>NUCLEOTIDE SEQUENCE [LARGE SCALE GENOMIC DNA]</scope>
    <source>
        <strain evidence="11 13">ATCC 14899</strain>
    </source>
</reference>
<feature type="binding site" evidence="6">
    <location>
        <begin position="13"/>
        <end position="20"/>
    </location>
    <ligand>
        <name>NADP(+)</name>
        <dbReference type="ChEBI" id="CHEBI:58349"/>
    </ligand>
</feature>
<dbReference type="GO" id="GO:0004345">
    <property type="term" value="F:glucose-6-phosphate dehydrogenase activity"/>
    <property type="evidence" value="ECO:0007669"/>
    <property type="project" value="UniProtKB-UniRule"/>
</dbReference>
<dbReference type="GO" id="GO:0005829">
    <property type="term" value="C:cytosol"/>
    <property type="evidence" value="ECO:0007669"/>
    <property type="project" value="TreeGrafter"/>
</dbReference>
<name>A0A0B5DFM1_9ACTN</name>
<reference evidence="10 12" key="2">
    <citation type="journal article" date="2016" name="Appl. Microbiol. Biotechnol.">
        <title>Exploiting the genome sequence of Streptomyces nodosus for enhanced antibiotic production.</title>
        <authorList>
            <person name="Sweeney P."/>
            <person name="Murphy C.D."/>
            <person name="Caffrey P."/>
        </authorList>
    </citation>
    <scope>NUCLEOTIDE SEQUENCE [LARGE SCALE GENOMIC DNA]</scope>
    <source>
        <strain evidence="10 12">ATCC 14899</strain>
    </source>
</reference>
<feature type="binding site" evidence="6">
    <location>
        <position position="317"/>
    </location>
    <ligand>
        <name>substrate</name>
    </ligand>
</feature>
<comment type="similarity">
    <text evidence="6">Belongs to the glucose-6-phosphate dehydrogenase family.</text>
</comment>
<evidence type="ECO:0000313" key="10">
    <source>
        <dbReference type="EMBL" id="AJE39226.1"/>
    </source>
</evidence>
<dbReference type="AlphaFoldDB" id="A0A0B5DFM1"/>
<feature type="binding site" evidence="6">
    <location>
        <position position="169"/>
    </location>
    <ligand>
        <name>substrate</name>
    </ligand>
</feature>
<evidence type="ECO:0000256" key="5">
    <source>
        <dbReference type="ARBA" id="ARBA00023277"/>
    </source>
</evidence>
<evidence type="ECO:0000313" key="13">
    <source>
        <dbReference type="Proteomes" id="UP000325763"/>
    </source>
</evidence>
<dbReference type="EMBL" id="CP009313">
    <property type="protein sequence ID" value="AJE39226.1"/>
    <property type="molecule type" value="Genomic_DNA"/>
</dbReference>
<proteinExistence type="inferred from homology"/>
<dbReference type="GO" id="GO:0009051">
    <property type="term" value="P:pentose-phosphate shunt, oxidative branch"/>
    <property type="evidence" value="ECO:0007669"/>
    <property type="project" value="TreeGrafter"/>
</dbReference>
<feature type="domain" description="Glucose-6-phosphate dehydrogenase NAD-binding" evidence="8">
    <location>
        <begin position="10"/>
        <end position="178"/>
    </location>
</feature>
<dbReference type="Gene3D" id="3.30.360.10">
    <property type="entry name" value="Dihydrodipicolinate Reductase, domain 2"/>
    <property type="match status" value="1"/>
</dbReference>
<evidence type="ECO:0000256" key="6">
    <source>
        <dbReference type="HAMAP-Rule" id="MF_00966"/>
    </source>
</evidence>